<reference evidence="6 7" key="1">
    <citation type="journal article" date="2013" name="ISME J.">
        <title>Comparative genomics of pathogenic lineages of Vibrio nigripulchritudo identifies virulence-associated traits.</title>
        <authorList>
            <person name="Goudenege D."/>
            <person name="Labreuche Y."/>
            <person name="Krin E."/>
            <person name="Ansquer D."/>
            <person name="Mangenot S."/>
            <person name="Calteau A."/>
            <person name="Medigue C."/>
            <person name="Mazel D."/>
            <person name="Polz M.F."/>
            <person name="Le Roux F."/>
        </authorList>
    </citation>
    <scope>NUCLEOTIDE SEQUENCE [LARGE SCALE GENOMIC DNA]</scope>
    <source>
        <strain evidence="6 7">SOn1</strain>
    </source>
</reference>
<dbReference type="AlphaFoldDB" id="A0AAV2VQM3"/>
<dbReference type="SUPFAM" id="SSF53850">
    <property type="entry name" value="Periplasmic binding protein-like II"/>
    <property type="match status" value="1"/>
</dbReference>
<evidence type="ECO:0000259" key="5">
    <source>
        <dbReference type="PROSITE" id="PS50931"/>
    </source>
</evidence>
<protein>
    <submittedName>
        <fullName evidence="6">Transcriptional regulator, LysR family</fullName>
    </submittedName>
</protein>
<name>A0AAV2VQM3_9VIBR</name>
<dbReference type="InterPro" id="IPR005119">
    <property type="entry name" value="LysR_subst-bd"/>
</dbReference>
<dbReference type="Pfam" id="PF03466">
    <property type="entry name" value="LysR_substrate"/>
    <property type="match status" value="1"/>
</dbReference>
<keyword evidence="3" id="KW-0238">DNA-binding</keyword>
<dbReference type="PANTHER" id="PTHR30118">
    <property type="entry name" value="HTH-TYPE TRANSCRIPTIONAL REGULATOR LEUO-RELATED"/>
    <property type="match status" value="1"/>
</dbReference>
<accession>A0AAV2VQM3</accession>
<dbReference type="InterPro" id="IPR000847">
    <property type="entry name" value="LysR_HTH_N"/>
</dbReference>
<organism evidence="6 7">
    <name type="scientific">Vibrio nigripulchritudo SOn1</name>
    <dbReference type="NCBI Taxonomy" id="1238450"/>
    <lineage>
        <taxon>Bacteria</taxon>
        <taxon>Pseudomonadati</taxon>
        <taxon>Pseudomonadota</taxon>
        <taxon>Gammaproteobacteria</taxon>
        <taxon>Vibrionales</taxon>
        <taxon>Vibrionaceae</taxon>
        <taxon>Vibrio</taxon>
    </lineage>
</organism>
<sequence>MNIEQLGRIDLNLLVCLNVLLEERNVTRTASRLCLTQSAVSKSLAKLRTQFDDPLFYRSAHGLNPTPRALFLKPKLEALIYHLESITQPETFDPKTSKRRFHIALVESVYPLILPHFLPSMFQQSPGIKITTHPWKDDTFKLLQSGDIDFGITGKDIDINDAALTLLPPSDIDTQEIYRDQQVCLVRKYHPVLSRHWDLDAYLAERHVQVRCDGNDRWLLDYKLADIGLERDIALYVPDFNSAASLCTYTDFVFTAPMHFAQYISSYLDLVVLPLPTELPPMAYTLFWHKDRSEDAALSWFHQIIKSNTLHLNSKDSGSKSD</sequence>
<keyword evidence="4" id="KW-0804">Transcription</keyword>
<dbReference type="InterPro" id="IPR036390">
    <property type="entry name" value="WH_DNA-bd_sf"/>
</dbReference>
<proteinExistence type="inferred from homology"/>
<comment type="caution">
    <text evidence="6">The sequence shown here is derived from an EMBL/GenBank/DDBJ whole genome shotgun (WGS) entry which is preliminary data.</text>
</comment>
<feature type="domain" description="HTH lysR-type" evidence="5">
    <location>
        <begin position="9"/>
        <end position="66"/>
    </location>
</feature>
<dbReference type="SUPFAM" id="SSF46785">
    <property type="entry name" value="Winged helix' DNA-binding domain"/>
    <property type="match status" value="1"/>
</dbReference>
<evidence type="ECO:0000256" key="3">
    <source>
        <dbReference type="ARBA" id="ARBA00023125"/>
    </source>
</evidence>
<dbReference type="InterPro" id="IPR036388">
    <property type="entry name" value="WH-like_DNA-bd_sf"/>
</dbReference>
<evidence type="ECO:0000313" key="7">
    <source>
        <dbReference type="Proteomes" id="UP000018211"/>
    </source>
</evidence>
<evidence type="ECO:0000256" key="4">
    <source>
        <dbReference type="ARBA" id="ARBA00023163"/>
    </source>
</evidence>
<evidence type="ECO:0000256" key="2">
    <source>
        <dbReference type="ARBA" id="ARBA00023015"/>
    </source>
</evidence>
<dbReference type="InterPro" id="IPR050389">
    <property type="entry name" value="LysR-type_TF"/>
</dbReference>
<comment type="similarity">
    <text evidence="1">Belongs to the LysR transcriptional regulatory family.</text>
</comment>
<dbReference type="GeneID" id="97543044"/>
<evidence type="ECO:0000256" key="1">
    <source>
        <dbReference type="ARBA" id="ARBA00009437"/>
    </source>
</evidence>
<dbReference type="PANTHER" id="PTHR30118:SF7">
    <property type="entry name" value="TRANSCRIPTIONAL REGULATOR LYSR FAMILY"/>
    <property type="match status" value="1"/>
</dbReference>
<dbReference type="Gene3D" id="1.10.10.10">
    <property type="entry name" value="Winged helix-like DNA-binding domain superfamily/Winged helix DNA-binding domain"/>
    <property type="match status" value="1"/>
</dbReference>
<dbReference type="PROSITE" id="PS50931">
    <property type="entry name" value="HTH_LYSR"/>
    <property type="match status" value="1"/>
</dbReference>
<dbReference type="GO" id="GO:0003700">
    <property type="term" value="F:DNA-binding transcription factor activity"/>
    <property type="evidence" value="ECO:0007669"/>
    <property type="project" value="InterPro"/>
</dbReference>
<dbReference type="RefSeq" id="WP_022552131.1">
    <property type="nucleotide sequence ID" value="NZ_LK391965.1"/>
</dbReference>
<dbReference type="Pfam" id="PF00126">
    <property type="entry name" value="HTH_1"/>
    <property type="match status" value="1"/>
</dbReference>
<dbReference type="CDD" id="cd08417">
    <property type="entry name" value="PBP2_Nitroaromatics_like"/>
    <property type="match status" value="1"/>
</dbReference>
<dbReference type="GO" id="GO:0003677">
    <property type="term" value="F:DNA binding"/>
    <property type="evidence" value="ECO:0007669"/>
    <property type="project" value="UniProtKB-KW"/>
</dbReference>
<dbReference type="Proteomes" id="UP000018211">
    <property type="component" value="Unassembled WGS sequence"/>
</dbReference>
<dbReference type="EMBL" id="CAOF01000099">
    <property type="protein sequence ID" value="CCO46738.1"/>
    <property type="molecule type" value="Genomic_DNA"/>
</dbReference>
<keyword evidence="2" id="KW-0805">Transcription regulation</keyword>
<dbReference type="Gene3D" id="3.40.190.10">
    <property type="entry name" value="Periplasmic binding protein-like II"/>
    <property type="match status" value="2"/>
</dbReference>
<evidence type="ECO:0000313" key="6">
    <source>
        <dbReference type="EMBL" id="CCO46738.1"/>
    </source>
</evidence>
<dbReference type="InterPro" id="IPR037402">
    <property type="entry name" value="YidZ_PBP2"/>
</dbReference>
<gene>
    <name evidence="6" type="ORF">VIBNISOn1_1880010</name>
</gene>